<evidence type="ECO:0000313" key="1">
    <source>
        <dbReference type="EMBL" id="KAK2099213.1"/>
    </source>
</evidence>
<sequence>MSSSSEPLTEPWKVSGEPPTWACIQPGRGVLLNLTPSKSSATEPLWPLLEASWNEQMAMQSGTGWLCMQQGSATLASVPVASPPKPRPTPSTSFWKVHPAPLRFTLGSRTGEQKSWPSPMASHLHTLLGTCQHMWGKSTLKASSFSLQ</sequence>
<reference evidence="1 2" key="1">
    <citation type="submission" date="2023-05" db="EMBL/GenBank/DDBJ databases">
        <title>B98-5 Cell Line De Novo Hybrid Assembly: An Optical Mapping Approach.</title>
        <authorList>
            <person name="Kananen K."/>
            <person name="Auerbach J.A."/>
            <person name="Kautto E."/>
            <person name="Blachly J.S."/>
        </authorList>
    </citation>
    <scope>NUCLEOTIDE SEQUENCE [LARGE SCALE GENOMIC DNA]</scope>
    <source>
        <strain evidence="1">B95-8</strain>
        <tissue evidence="1">Cell line</tissue>
    </source>
</reference>
<organism evidence="1 2">
    <name type="scientific">Saguinus oedipus</name>
    <name type="common">Cotton-top tamarin</name>
    <name type="synonym">Oedipomidas oedipus</name>
    <dbReference type="NCBI Taxonomy" id="9490"/>
    <lineage>
        <taxon>Eukaryota</taxon>
        <taxon>Metazoa</taxon>
        <taxon>Chordata</taxon>
        <taxon>Craniata</taxon>
        <taxon>Vertebrata</taxon>
        <taxon>Euteleostomi</taxon>
        <taxon>Mammalia</taxon>
        <taxon>Eutheria</taxon>
        <taxon>Euarchontoglires</taxon>
        <taxon>Primates</taxon>
        <taxon>Haplorrhini</taxon>
        <taxon>Platyrrhini</taxon>
        <taxon>Cebidae</taxon>
        <taxon>Callitrichinae</taxon>
        <taxon>Saguinus</taxon>
    </lineage>
</organism>
<protein>
    <submittedName>
        <fullName evidence="1">Uncharacterized protein</fullName>
    </submittedName>
</protein>
<proteinExistence type="predicted"/>
<gene>
    <name evidence="1" type="ORF">P7K49_024664</name>
</gene>
<keyword evidence="2" id="KW-1185">Reference proteome</keyword>
<name>A0ABQ9UQ62_SAGOE</name>
<feature type="non-terminal residue" evidence="1">
    <location>
        <position position="148"/>
    </location>
</feature>
<evidence type="ECO:0000313" key="2">
    <source>
        <dbReference type="Proteomes" id="UP001266305"/>
    </source>
</evidence>
<comment type="caution">
    <text evidence="1">The sequence shown here is derived from an EMBL/GenBank/DDBJ whole genome shotgun (WGS) entry which is preliminary data.</text>
</comment>
<accession>A0ABQ9UQ62</accession>
<dbReference type="EMBL" id="JASSZA010000011">
    <property type="protein sequence ID" value="KAK2099213.1"/>
    <property type="molecule type" value="Genomic_DNA"/>
</dbReference>
<dbReference type="Proteomes" id="UP001266305">
    <property type="component" value="Unassembled WGS sequence"/>
</dbReference>